<evidence type="ECO:0000259" key="6">
    <source>
        <dbReference type="Pfam" id="PF07687"/>
    </source>
</evidence>
<dbReference type="Proteomes" id="UP000696931">
    <property type="component" value="Unassembled WGS sequence"/>
</dbReference>
<dbReference type="PANTHER" id="PTHR43808:SF8">
    <property type="entry name" value="PEPTIDASE M20 DIMERISATION DOMAIN-CONTAINING PROTEIN"/>
    <property type="match status" value="1"/>
</dbReference>
<evidence type="ECO:0000313" key="8">
    <source>
        <dbReference type="Proteomes" id="UP000696931"/>
    </source>
</evidence>
<evidence type="ECO:0000256" key="2">
    <source>
        <dbReference type="ARBA" id="ARBA00006247"/>
    </source>
</evidence>
<dbReference type="AlphaFoldDB" id="A0A933SBT3"/>
<evidence type="ECO:0000256" key="5">
    <source>
        <dbReference type="ARBA" id="ARBA00022833"/>
    </source>
</evidence>
<protein>
    <submittedName>
        <fullName evidence="7">Peptidase dimerization domain-containing protein</fullName>
    </submittedName>
</protein>
<dbReference type="PANTHER" id="PTHR43808">
    <property type="entry name" value="ACETYLORNITHINE DEACETYLASE"/>
    <property type="match status" value="1"/>
</dbReference>
<evidence type="ECO:0000256" key="1">
    <source>
        <dbReference type="ARBA" id="ARBA00001947"/>
    </source>
</evidence>
<sequence length="516" mass="56167">MSAPTVTALDAKIAALAARDLPLAVEILKEAIRIPADYVDKPVDQGGDPSCGLSNHEGPRLEYLKKRMIEIKAVASADDIGFDAFGNLSWVVEDKNDGIPREQKKVVYLDGHCDTVKALRPVWREKTGGLDPYVGLFDESKIDRTYLRRELGYLPPDDEWNHMLFGRGSADQLGGVLSQIMGSRILVELMSEGVMRGVILRGYITVAEEDNDGGGPLYITRKVLPGAPPEMIPDVVILTDSTGDSAKGALGIYRGQRGRMQIEVKVTGRSCHGSMPHEGLNPLEYGAAILKEAAEKHAKGVGFLDHEVLGKGTRTASWSHLDTPSDCAVPDCFTFRFDRRFTIGETPEQSVADVDALDAVKAARAAGLKVEVGVPTYDLPTWRGYVPGNPQIYMSWMTPDTHPAVTAAVDAYRAVITPNVVEKNEKAGSLRREPRVDRWVFSTDGVGWPVPVKDNGITVPAGKQWVDAGAYKHPAMFGFGTGIEQNTHKIGEGLDTRELQHAIAFIARYPSALAAK</sequence>
<dbReference type="SUPFAM" id="SSF55031">
    <property type="entry name" value="Bacterial exopeptidase dimerisation domain"/>
    <property type="match status" value="1"/>
</dbReference>
<evidence type="ECO:0000256" key="3">
    <source>
        <dbReference type="ARBA" id="ARBA00022723"/>
    </source>
</evidence>
<dbReference type="GO" id="GO:0016787">
    <property type="term" value="F:hydrolase activity"/>
    <property type="evidence" value="ECO:0007669"/>
    <property type="project" value="UniProtKB-KW"/>
</dbReference>
<feature type="domain" description="Peptidase M20 dimerisation" evidence="6">
    <location>
        <begin position="255"/>
        <end position="356"/>
    </location>
</feature>
<dbReference type="InterPro" id="IPR011650">
    <property type="entry name" value="Peptidase_M20_dimer"/>
</dbReference>
<comment type="similarity">
    <text evidence="2">Belongs to the peptidase M20A family.</text>
</comment>
<dbReference type="EMBL" id="JACRIW010000020">
    <property type="protein sequence ID" value="MBI5168365.1"/>
    <property type="molecule type" value="Genomic_DNA"/>
</dbReference>
<keyword evidence="3" id="KW-0479">Metal-binding</keyword>
<dbReference type="Gene3D" id="3.30.70.360">
    <property type="match status" value="1"/>
</dbReference>
<dbReference type="InterPro" id="IPR050072">
    <property type="entry name" value="Peptidase_M20A"/>
</dbReference>
<evidence type="ECO:0000313" key="7">
    <source>
        <dbReference type="EMBL" id="MBI5168365.1"/>
    </source>
</evidence>
<dbReference type="Pfam" id="PF07687">
    <property type="entry name" value="M20_dimer"/>
    <property type="match status" value="1"/>
</dbReference>
<dbReference type="SUPFAM" id="SSF53187">
    <property type="entry name" value="Zn-dependent exopeptidases"/>
    <property type="match status" value="1"/>
</dbReference>
<organism evidence="7 8">
    <name type="scientific">Eiseniibacteriota bacterium</name>
    <dbReference type="NCBI Taxonomy" id="2212470"/>
    <lineage>
        <taxon>Bacteria</taxon>
        <taxon>Candidatus Eiseniibacteriota</taxon>
    </lineage>
</organism>
<comment type="caution">
    <text evidence="7">The sequence shown here is derived from an EMBL/GenBank/DDBJ whole genome shotgun (WGS) entry which is preliminary data.</text>
</comment>
<proteinExistence type="inferred from homology"/>
<gene>
    <name evidence="7" type="ORF">HZA61_02655</name>
</gene>
<comment type="cofactor">
    <cofactor evidence="1">
        <name>Zn(2+)</name>
        <dbReference type="ChEBI" id="CHEBI:29105"/>
    </cofactor>
</comment>
<keyword evidence="5" id="KW-0862">Zinc</keyword>
<accession>A0A933SBT3</accession>
<evidence type="ECO:0000256" key="4">
    <source>
        <dbReference type="ARBA" id="ARBA00022801"/>
    </source>
</evidence>
<reference evidence="7" key="1">
    <citation type="submission" date="2020-07" db="EMBL/GenBank/DDBJ databases">
        <title>Huge and variable diversity of episymbiotic CPR bacteria and DPANN archaea in groundwater ecosystems.</title>
        <authorList>
            <person name="He C.Y."/>
            <person name="Keren R."/>
            <person name="Whittaker M."/>
            <person name="Farag I.F."/>
            <person name="Doudna J."/>
            <person name="Cate J.H.D."/>
            <person name="Banfield J.F."/>
        </authorList>
    </citation>
    <scope>NUCLEOTIDE SEQUENCE</scope>
    <source>
        <strain evidence="7">NC_groundwater_1813_Pr3_B-0.1um_71_17</strain>
    </source>
</reference>
<dbReference type="Gene3D" id="3.40.630.10">
    <property type="entry name" value="Zn peptidases"/>
    <property type="match status" value="1"/>
</dbReference>
<name>A0A933SBT3_UNCEI</name>
<keyword evidence="4" id="KW-0378">Hydrolase</keyword>
<dbReference type="InterPro" id="IPR036264">
    <property type="entry name" value="Bact_exopeptidase_dim_dom"/>
</dbReference>